<dbReference type="RefSeq" id="WP_284268706.1">
    <property type="nucleotide sequence ID" value="NZ_BSOW01000015.1"/>
</dbReference>
<dbReference type="Proteomes" id="UP001156905">
    <property type="component" value="Unassembled WGS sequence"/>
</dbReference>
<dbReference type="CDD" id="cd18746">
    <property type="entry name" value="PIN_VapC4-5_FitB-like"/>
    <property type="match status" value="1"/>
</dbReference>
<feature type="binding site" evidence="8">
    <location>
        <position position="98"/>
    </location>
    <ligand>
        <name>Mg(2+)</name>
        <dbReference type="ChEBI" id="CHEBI:18420"/>
    </ligand>
</feature>
<dbReference type="Gene3D" id="3.40.50.1010">
    <property type="entry name" value="5'-nuclease"/>
    <property type="match status" value="1"/>
</dbReference>
<dbReference type="Pfam" id="PF01850">
    <property type="entry name" value="PIN"/>
    <property type="match status" value="1"/>
</dbReference>
<evidence type="ECO:0000256" key="6">
    <source>
        <dbReference type="ARBA" id="ARBA00022842"/>
    </source>
</evidence>
<sequence length="135" mass="14768">MYLIDTNVVSEARRGSPQATGWLRSVNPASVHLSTLTLGEIMRGIALKQKSDPKAAAHLAEWLRKLRHDHADRILAVTDQISVEWGRIAAIRPRGDIDGLIAATAIVHDLILVTRNVGDFEDTGATVINPWEDSA</sequence>
<dbReference type="InterPro" id="IPR022907">
    <property type="entry name" value="VapC_family"/>
</dbReference>
<dbReference type="EC" id="3.1.-.-" evidence="8"/>
<keyword evidence="2 8" id="KW-1277">Toxin-antitoxin system</keyword>
<feature type="domain" description="PIN" evidence="9">
    <location>
        <begin position="2"/>
        <end position="121"/>
    </location>
</feature>
<dbReference type="PANTHER" id="PTHR33653:SF1">
    <property type="entry name" value="RIBONUCLEASE VAPC2"/>
    <property type="match status" value="1"/>
</dbReference>
<comment type="function">
    <text evidence="8">Toxic component of a toxin-antitoxin (TA) system. An RNase.</text>
</comment>
<evidence type="ECO:0000256" key="3">
    <source>
        <dbReference type="ARBA" id="ARBA00022722"/>
    </source>
</evidence>
<protein>
    <recommendedName>
        <fullName evidence="8">Ribonuclease VapC</fullName>
        <shortName evidence="8">RNase VapC</shortName>
        <ecNumber evidence="8">3.1.-.-</ecNumber>
    </recommendedName>
    <alternativeName>
        <fullName evidence="8">Toxin VapC</fullName>
    </alternativeName>
</protein>
<keyword evidence="8" id="KW-0800">Toxin</keyword>
<evidence type="ECO:0000256" key="7">
    <source>
        <dbReference type="ARBA" id="ARBA00038093"/>
    </source>
</evidence>
<comment type="cofactor">
    <cofactor evidence="1 8">
        <name>Mg(2+)</name>
        <dbReference type="ChEBI" id="CHEBI:18420"/>
    </cofactor>
</comment>
<keyword evidence="3 8" id="KW-0540">Nuclease</keyword>
<feature type="binding site" evidence="8">
    <location>
        <position position="5"/>
    </location>
    <ligand>
        <name>Mg(2+)</name>
        <dbReference type="ChEBI" id="CHEBI:18420"/>
    </ligand>
</feature>
<evidence type="ECO:0000313" key="10">
    <source>
        <dbReference type="EMBL" id="GLR87715.1"/>
    </source>
</evidence>
<evidence type="ECO:0000259" key="9">
    <source>
        <dbReference type="Pfam" id="PF01850"/>
    </source>
</evidence>
<evidence type="ECO:0000256" key="1">
    <source>
        <dbReference type="ARBA" id="ARBA00001946"/>
    </source>
</evidence>
<organism evidence="10 11">
    <name type="scientific">Bradyrhizobium iriomotense</name>
    <dbReference type="NCBI Taxonomy" id="441950"/>
    <lineage>
        <taxon>Bacteria</taxon>
        <taxon>Pseudomonadati</taxon>
        <taxon>Pseudomonadota</taxon>
        <taxon>Alphaproteobacteria</taxon>
        <taxon>Hyphomicrobiales</taxon>
        <taxon>Nitrobacteraceae</taxon>
        <taxon>Bradyrhizobium</taxon>
    </lineage>
</organism>
<comment type="caution">
    <text evidence="10">The sequence shown here is derived from an EMBL/GenBank/DDBJ whole genome shotgun (WGS) entry which is preliminary data.</text>
</comment>
<proteinExistence type="inferred from homology"/>
<dbReference type="InterPro" id="IPR050556">
    <property type="entry name" value="Type_II_TA_system_RNase"/>
</dbReference>
<evidence type="ECO:0000256" key="2">
    <source>
        <dbReference type="ARBA" id="ARBA00022649"/>
    </source>
</evidence>
<dbReference type="InterPro" id="IPR029060">
    <property type="entry name" value="PIN-like_dom_sf"/>
</dbReference>
<dbReference type="SUPFAM" id="SSF88723">
    <property type="entry name" value="PIN domain-like"/>
    <property type="match status" value="1"/>
</dbReference>
<keyword evidence="11" id="KW-1185">Reference proteome</keyword>
<evidence type="ECO:0000313" key="11">
    <source>
        <dbReference type="Proteomes" id="UP001156905"/>
    </source>
</evidence>
<keyword evidence="5 8" id="KW-0378">Hydrolase</keyword>
<evidence type="ECO:0000256" key="8">
    <source>
        <dbReference type="HAMAP-Rule" id="MF_00265"/>
    </source>
</evidence>
<dbReference type="InterPro" id="IPR002716">
    <property type="entry name" value="PIN_dom"/>
</dbReference>
<keyword evidence="6 8" id="KW-0460">Magnesium</keyword>
<accession>A0ABQ6B490</accession>
<dbReference type="PANTHER" id="PTHR33653">
    <property type="entry name" value="RIBONUCLEASE VAPC2"/>
    <property type="match status" value="1"/>
</dbReference>
<evidence type="ECO:0000256" key="4">
    <source>
        <dbReference type="ARBA" id="ARBA00022723"/>
    </source>
</evidence>
<dbReference type="HAMAP" id="MF_00265">
    <property type="entry name" value="VapC_Nob1"/>
    <property type="match status" value="1"/>
</dbReference>
<reference evidence="11" key="1">
    <citation type="journal article" date="2019" name="Int. J. Syst. Evol. Microbiol.">
        <title>The Global Catalogue of Microorganisms (GCM) 10K type strain sequencing project: providing services to taxonomists for standard genome sequencing and annotation.</title>
        <authorList>
            <consortium name="The Broad Institute Genomics Platform"/>
            <consortium name="The Broad Institute Genome Sequencing Center for Infectious Disease"/>
            <person name="Wu L."/>
            <person name="Ma J."/>
        </authorList>
    </citation>
    <scope>NUCLEOTIDE SEQUENCE [LARGE SCALE GENOMIC DNA]</scope>
    <source>
        <strain evidence="11">NBRC 102520</strain>
    </source>
</reference>
<gene>
    <name evidence="10" type="primary">vapC_1</name>
    <name evidence="8" type="synonym">vapC</name>
    <name evidence="10" type="ORF">GCM10007857_44260</name>
</gene>
<evidence type="ECO:0000256" key="5">
    <source>
        <dbReference type="ARBA" id="ARBA00022801"/>
    </source>
</evidence>
<keyword evidence="4 8" id="KW-0479">Metal-binding</keyword>
<comment type="similarity">
    <text evidence="7 8">Belongs to the PINc/VapC protein family.</text>
</comment>
<name>A0ABQ6B490_9BRAD</name>
<dbReference type="EMBL" id="BSOW01000015">
    <property type="protein sequence ID" value="GLR87715.1"/>
    <property type="molecule type" value="Genomic_DNA"/>
</dbReference>